<evidence type="ECO:0000313" key="3">
    <source>
        <dbReference type="Proteomes" id="UP000000591"/>
    </source>
</evidence>
<reference evidence="3" key="3">
    <citation type="journal article" date="2013" name="G3 (Bethesda)">
        <title>Genomes of Ashbya fungi isolated from insects reveal four mating-type loci, numerous translocations, lack of transposons, and distinct gene duplications.</title>
        <authorList>
            <person name="Dietrich F.S."/>
            <person name="Voegeli S."/>
            <person name="Kuo S."/>
            <person name="Philippsen P."/>
        </authorList>
    </citation>
    <scope>GENOME REANNOTATION</scope>
    <source>
        <strain evidence="3">ATCC 10895 / CBS 109.51 / FGSC 9923 / NRRL Y-1056</strain>
    </source>
</reference>
<keyword evidence="3" id="KW-1185">Reference proteome</keyword>
<dbReference type="AlphaFoldDB" id="D8FGB3"/>
<dbReference type="RefSeq" id="NP_001342249.1">
    <property type="nucleotide sequence ID" value="NM_001355307.1"/>
</dbReference>
<proteinExistence type="predicted"/>
<feature type="region of interest" description="Disordered" evidence="1">
    <location>
        <begin position="87"/>
        <end position="116"/>
    </location>
</feature>
<dbReference type="OMA" id="WHCESTP"/>
<evidence type="ECO:0000256" key="1">
    <source>
        <dbReference type="SAM" id="MobiDB-lite"/>
    </source>
</evidence>
<accession>D8FGB3</accession>
<name>D8FGB3_EREGS</name>
<sequence length="141" mass="15811">MQVAGSKYETLRSAAAAKSGVAKQRQNKSTLQRRLRSLSGRQPKRWHCESTPRQGVVIDESLAHLAMQQENNGFFYIIELPTPGTVLEDAPSPRYETEEPPAWGTGDQDARPDPARRLQQACSIVVEELPDQEDIEMSDVY</sequence>
<evidence type="ECO:0000313" key="2">
    <source>
        <dbReference type="EMBL" id="ADJ41756.1"/>
    </source>
</evidence>
<reference evidence="2 3" key="1">
    <citation type="journal article" date="2004" name="Science">
        <title>The Ashbya gossypii genome as a tool for mapping the ancient Saccharomyces cerevisiae genome.</title>
        <authorList>
            <person name="Dietrich F.S."/>
            <person name="Voegeli S."/>
            <person name="Brachat S."/>
            <person name="Lerch A."/>
            <person name="Gates K."/>
            <person name="Steiner S."/>
            <person name="Mohr C."/>
            <person name="Pohlmann R."/>
            <person name="Luedi P."/>
            <person name="Choi S."/>
            <person name="Wing R.A."/>
            <person name="Flavier A."/>
            <person name="Gaffney T.D."/>
            <person name="Philippsen P."/>
        </authorList>
    </citation>
    <scope>NUCLEOTIDE SEQUENCE [LARGE SCALE GENOMIC DNA]</scope>
    <source>
        <strain evidence="3">ATCC 10895 / CBS 109.51 / FGSC 9923 / NRRL Y-1056</strain>
    </source>
</reference>
<dbReference type="GeneID" id="9487599"/>
<dbReference type="InParanoid" id="D8FGB3"/>
<gene>
    <name evidence="2" type="ORF">AGOS_ACR247CA</name>
</gene>
<feature type="region of interest" description="Disordered" evidence="1">
    <location>
        <begin position="1"/>
        <end position="50"/>
    </location>
</feature>
<dbReference type="KEGG" id="ago:AGOS_ACR247CA"/>
<reference key="2">
    <citation type="submission" date="2010-06" db="EMBL/GenBank/DDBJ databases">
        <authorList>
            <person name="Dietrich F.S."/>
            <person name="Voegeli S."/>
            <person name="Philippsen P."/>
        </authorList>
    </citation>
    <scope>NUCLEOTIDE SEQUENCE</scope>
    <source>
        <strain>ATCC 10895</strain>
    </source>
</reference>
<dbReference type="Proteomes" id="UP000000591">
    <property type="component" value="Chromosome III"/>
</dbReference>
<protein>
    <submittedName>
        <fullName evidence="2">ACR247W-Ap</fullName>
    </submittedName>
</protein>
<dbReference type="EMBL" id="AE016816">
    <property type="protein sequence ID" value="ADJ41756.1"/>
    <property type="molecule type" value="Genomic_DNA"/>
</dbReference>
<dbReference type="HOGENOM" id="CLU_1824858_0_0_1"/>
<dbReference type="OrthoDB" id="10302717at2759"/>
<organism evidence="2 3">
    <name type="scientific">Eremothecium gossypii (strain ATCC 10895 / CBS 109.51 / FGSC 9923 / NRRL Y-1056)</name>
    <name type="common">Yeast</name>
    <name type="synonym">Ashbya gossypii</name>
    <dbReference type="NCBI Taxonomy" id="284811"/>
    <lineage>
        <taxon>Eukaryota</taxon>
        <taxon>Fungi</taxon>
        <taxon>Dikarya</taxon>
        <taxon>Ascomycota</taxon>
        <taxon>Saccharomycotina</taxon>
        <taxon>Saccharomycetes</taxon>
        <taxon>Saccharomycetales</taxon>
        <taxon>Saccharomycetaceae</taxon>
        <taxon>Eremothecium</taxon>
    </lineage>
</organism>